<dbReference type="SUPFAM" id="SSF52540">
    <property type="entry name" value="P-loop containing nucleoside triphosphate hydrolases"/>
    <property type="match status" value="1"/>
</dbReference>
<dbReference type="PANTHER" id="PTHR46411">
    <property type="entry name" value="FAMILY ATPASE, PUTATIVE-RELATED"/>
    <property type="match status" value="1"/>
</dbReference>
<dbReference type="Pfam" id="PF23232">
    <property type="entry name" value="AAA_lid_13"/>
    <property type="match status" value="1"/>
</dbReference>
<feature type="domain" description="AAA+ ATPase" evidence="2">
    <location>
        <begin position="728"/>
        <end position="855"/>
    </location>
</feature>
<sequence>MAIQPPELTHKPPSPAALGTPTPKPPNHHPPPPAPGLSARPAPGSKPALYSEQQRQQHQQEDRNSQARETEADIQASGPSRIWNHLTISQDQTSASEFAKDRLSSILSRAWNSISTNEGGNPLIPILEPEILDHFSRDQIPNQSRGLGSDQVGNIQEVSRQRHQHQQMIDRRNVYLHHLRQDMLSGGEKKASMSSNQDLVKTQATETNMSQTIKGPQEDLGAKQFDSAVPADVSQASEDAGLAQHHVTQAGTEGDLLSRIASLERENKTLKKGHSDKLRYETLYFIMKDGSLPIHAAQMAYVDEPTWFISPTGDATLRSVFPINDVNGFLRQRPEIAFVVAHYYNPRNQEAEVQRAARANQILPRPEPASEHISIHSKDLTHSIERFLALQPTFAEDFPDLNVRAAIPAPYLFWYRYRSRMVLDGLSETYRKTLGLLTSWIEEKYAGTYDRVDDQFRRGVVSQETMPFLVKPGDVLVWEEKRKVYAAVSRDWLRQSSAPTASRAIKDKERDWTNAGQSASKFSTKWCVDGWDIGFDGEFYRRKTTVGLVLDCEQDDEEVEIADLKARPLQYAPPRFKAYLEKRGRSFWRCRVDRNRQLVAYEGRGSEYGDGDRFMIDFQTYRQIHSNSISSSSFNEGDDKRLGSEFMELDTPPTAPDIYVFPTIIPGYNLRNKKWIDLDIDLISQVIWNKKSFDHLVVDDETKELVQALVKHQIASEQSTDIIDRKGNGLIILLHGGPGTGKTFTAESVAEMAEKPLFRVTCGDIGTKPEQVEKYLDSVLHLGKTWDCIVLIDEAEVFLEQRSLDNLERNALVSVFLRVLEYYEGILILTSNRVGTFDEAFKSRILLSLHYENLTEGQRTQIWKNFLRRLEDMGNDDARGTITSTEAPEQLPPGSRKRKIRDGDPYVTGIDFDEIESYITELAKKDLNGRQIRNVITAARQLAKSRQTPMQSTHLKHVIEVSSKFDKYLKKLQEGYSDDQIARDEGFR</sequence>
<dbReference type="AlphaFoldDB" id="A0AAW0QWB2"/>
<feature type="compositionally biased region" description="Basic and acidic residues" evidence="1">
    <location>
        <begin position="58"/>
        <end position="71"/>
    </location>
</feature>
<evidence type="ECO:0000256" key="1">
    <source>
        <dbReference type="SAM" id="MobiDB-lite"/>
    </source>
</evidence>
<dbReference type="InterPro" id="IPR003593">
    <property type="entry name" value="AAA+_ATPase"/>
</dbReference>
<dbReference type="InterPro" id="IPR003959">
    <property type="entry name" value="ATPase_AAA_core"/>
</dbReference>
<organism evidence="3 4">
    <name type="scientific">Apiospora kogelbergensis</name>
    <dbReference type="NCBI Taxonomy" id="1337665"/>
    <lineage>
        <taxon>Eukaryota</taxon>
        <taxon>Fungi</taxon>
        <taxon>Dikarya</taxon>
        <taxon>Ascomycota</taxon>
        <taxon>Pezizomycotina</taxon>
        <taxon>Sordariomycetes</taxon>
        <taxon>Xylariomycetidae</taxon>
        <taxon>Amphisphaeriales</taxon>
        <taxon>Apiosporaceae</taxon>
        <taxon>Apiospora</taxon>
    </lineage>
</organism>
<dbReference type="InterPro" id="IPR027417">
    <property type="entry name" value="P-loop_NTPase"/>
</dbReference>
<feature type="region of interest" description="Disordered" evidence="1">
    <location>
        <begin position="1"/>
        <end position="83"/>
    </location>
</feature>
<name>A0AAW0QWB2_9PEZI</name>
<dbReference type="Pfam" id="PF00004">
    <property type="entry name" value="AAA"/>
    <property type="match status" value="1"/>
</dbReference>
<gene>
    <name evidence="3" type="ORF">PG999_006727</name>
</gene>
<proteinExistence type="predicted"/>
<protein>
    <recommendedName>
        <fullName evidence="2">AAA+ ATPase domain-containing protein</fullName>
    </recommendedName>
</protein>
<dbReference type="GO" id="GO:0005524">
    <property type="term" value="F:ATP binding"/>
    <property type="evidence" value="ECO:0007669"/>
    <property type="project" value="InterPro"/>
</dbReference>
<evidence type="ECO:0000313" key="4">
    <source>
        <dbReference type="Proteomes" id="UP001392437"/>
    </source>
</evidence>
<dbReference type="Gene3D" id="3.40.50.300">
    <property type="entry name" value="P-loop containing nucleotide triphosphate hydrolases"/>
    <property type="match status" value="1"/>
</dbReference>
<reference evidence="3 4" key="1">
    <citation type="submission" date="2023-01" db="EMBL/GenBank/DDBJ databases">
        <title>Analysis of 21 Apiospora genomes using comparative genomics revels a genus with tremendous synthesis potential of carbohydrate active enzymes and secondary metabolites.</title>
        <authorList>
            <person name="Sorensen T."/>
        </authorList>
    </citation>
    <scope>NUCLEOTIDE SEQUENCE [LARGE SCALE GENOMIC DNA]</scope>
    <source>
        <strain evidence="3 4">CBS 117206</strain>
    </source>
</reference>
<dbReference type="Proteomes" id="UP001392437">
    <property type="component" value="Unassembled WGS sequence"/>
</dbReference>
<accession>A0AAW0QWB2</accession>
<evidence type="ECO:0000259" key="2">
    <source>
        <dbReference type="SMART" id="SM00382"/>
    </source>
</evidence>
<feature type="region of interest" description="Disordered" evidence="1">
    <location>
        <begin position="879"/>
        <end position="902"/>
    </location>
</feature>
<comment type="caution">
    <text evidence="3">The sequence shown here is derived from an EMBL/GenBank/DDBJ whole genome shotgun (WGS) entry which is preliminary data.</text>
</comment>
<dbReference type="GO" id="GO:0016887">
    <property type="term" value="F:ATP hydrolysis activity"/>
    <property type="evidence" value="ECO:0007669"/>
    <property type="project" value="InterPro"/>
</dbReference>
<dbReference type="InterPro" id="IPR056599">
    <property type="entry name" value="AAA_lid_fung"/>
</dbReference>
<dbReference type="EMBL" id="JAQQWP010000006">
    <property type="protein sequence ID" value="KAK8114658.1"/>
    <property type="molecule type" value="Genomic_DNA"/>
</dbReference>
<keyword evidence="4" id="KW-1185">Reference proteome</keyword>
<dbReference type="CDD" id="cd19481">
    <property type="entry name" value="RecA-like_protease"/>
    <property type="match status" value="1"/>
</dbReference>
<feature type="compositionally biased region" description="Pro residues" evidence="1">
    <location>
        <begin position="22"/>
        <end position="35"/>
    </location>
</feature>
<dbReference type="SMART" id="SM00382">
    <property type="entry name" value="AAA"/>
    <property type="match status" value="1"/>
</dbReference>
<dbReference type="PANTHER" id="PTHR46411:SF2">
    <property type="entry name" value="AAA+ ATPASE DOMAIN-CONTAINING PROTEIN"/>
    <property type="match status" value="1"/>
</dbReference>
<dbReference type="InterPro" id="IPR054289">
    <property type="entry name" value="DUF7025"/>
</dbReference>
<evidence type="ECO:0000313" key="3">
    <source>
        <dbReference type="EMBL" id="KAK8114658.1"/>
    </source>
</evidence>
<dbReference type="Pfam" id="PF22942">
    <property type="entry name" value="DUF7025"/>
    <property type="match status" value="1"/>
</dbReference>